<dbReference type="Pfam" id="PF03351">
    <property type="entry name" value="DOMON"/>
    <property type="match status" value="1"/>
</dbReference>
<dbReference type="Proteomes" id="UP001159427">
    <property type="component" value="Unassembled WGS sequence"/>
</dbReference>
<feature type="chain" id="PRO_5045351350" description="DOMON domain-containing protein" evidence="1">
    <location>
        <begin position="18"/>
        <end position="147"/>
    </location>
</feature>
<evidence type="ECO:0000313" key="4">
    <source>
        <dbReference type="Proteomes" id="UP001159427"/>
    </source>
</evidence>
<evidence type="ECO:0000313" key="3">
    <source>
        <dbReference type="EMBL" id="CAH3162823.1"/>
    </source>
</evidence>
<name>A0ABN8QF39_9CNID</name>
<feature type="non-terminal residue" evidence="3">
    <location>
        <position position="147"/>
    </location>
</feature>
<keyword evidence="4" id="KW-1185">Reference proteome</keyword>
<feature type="signal peptide" evidence="1">
    <location>
        <begin position="1"/>
        <end position="17"/>
    </location>
</feature>
<dbReference type="EMBL" id="CALNXI010001273">
    <property type="protein sequence ID" value="CAH3162823.1"/>
    <property type="molecule type" value="Genomic_DNA"/>
</dbReference>
<evidence type="ECO:0000256" key="1">
    <source>
        <dbReference type="SAM" id="SignalP"/>
    </source>
</evidence>
<keyword evidence="1" id="KW-0732">Signal</keyword>
<protein>
    <recommendedName>
        <fullName evidence="2">DOMON domain-containing protein</fullName>
    </recommendedName>
</protein>
<dbReference type="InterPro" id="IPR045266">
    <property type="entry name" value="DOH_DOMON"/>
</dbReference>
<accession>A0ABN8QF39</accession>
<gene>
    <name evidence="3" type="ORF">PEVE_00004397</name>
</gene>
<dbReference type="InterPro" id="IPR000945">
    <property type="entry name" value="DBH-like"/>
</dbReference>
<reference evidence="3 4" key="1">
    <citation type="submission" date="2022-05" db="EMBL/GenBank/DDBJ databases">
        <authorList>
            <consortium name="Genoscope - CEA"/>
            <person name="William W."/>
        </authorList>
    </citation>
    <scope>NUCLEOTIDE SEQUENCE [LARGE SCALE GENOMIC DNA]</scope>
</reference>
<dbReference type="PANTHER" id="PTHR10157">
    <property type="entry name" value="DOPAMINE BETA HYDROXYLASE RELATED"/>
    <property type="match status" value="1"/>
</dbReference>
<evidence type="ECO:0000259" key="2">
    <source>
        <dbReference type="PROSITE" id="PS50836"/>
    </source>
</evidence>
<organism evidence="3 4">
    <name type="scientific">Porites evermanni</name>
    <dbReference type="NCBI Taxonomy" id="104178"/>
    <lineage>
        <taxon>Eukaryota</taxon>
        <taxon>Metazoa</taxon>
        <taxon>Cnidaria</taxon>
        <taxon>Anthozoa</taxon>
        <taxon>Hexacorallia</taxon>
        <taxon>Scleractinia</taxon>
        <taxon>Fungiina</taxon>
        <taxon>Poritidae</taxon>
        <taxon>Porites</taxon>
    </lineage>
</organism>
<dbReference type="PANTHER" id="PTHR10157:SF23">
    <property type="entry name" value="MOXD1 HOMOLOG 1"/>
    <property type="match status" value="1"/>
</dbReference>
<sequence length="147" mass="16771">MGSFIIFLLLFVSSVNGIEYSHTELLDGEAYKAHWRFNNETATFYFKVEVNATGWLGFGVSKLLFPPFEGLQWNRNSMDHYDVIVGGVDSGTEYYKASIDYMTDGHVHPTPDAKQEPDWNVTNLTETGGWTVMEFERKQSTSDIDDH</sequence>
<dbReference type="CDD" id="cd09631">
    <property type="entry name" value="DOMON_DOH"/>
    <property type="match status" value="1"/>
</dbReference>
<dbReference type="PROSITE" id="PS50836">
    <property type="entry name" value="DOMON"/>
    <property type="match status" value="1"/>
</dbReference>
<proteinExistence type="predicted"/>
<dbReference type="InterPro" id="IPR005018">
    <property type="entry name" value="DOMON_domain"/>
</dbReference>
<comment type="caution">
    <text evidence="3">The sequence shown here is derived from an EMBL/GenBank/DDBJ whole genome shotgun (WGS) entry which is preliminary data.</text>
</comment>
<feature type="domain" description="DOMON" evidence="2">
    <location>
        <begin position="29"/>
        <end position="147"/>
    </location>
</feature>